<dbReference type="EMBL" id="MSFM01000002">
    <property type="protein sequence ID" value="PKY07324.1"/>
    <property type="molecule type" value="Genomic_DNA"/>
</dbReference>
<dbReference type="Proteomes" id="UP000234254">
    <property type="component" value="Unassembled WGS sequence"/>
</dbReference>
<dbReference type="GeneID" id="36548412"/>
<keyword evidence="2" id="KW-1185">Reference proteome</keyword>
<accession>A0A2I1DBS9</accession>
<sequence>MSNAKRIILRVAENEMNYQDPYEFARFYFTQFPSNASSDPTRHFIHYQPPSDIPGAKVHIVIDLEIQGFTGTLDQEFPHEVYAVRRGADQLELYAYPEAVKRNLLQKIRKYSDGFYPWGESRSDYRRNLDK</sequence>
<comment type="caution">
    <text evidence="1">The sequence shown here is derived from an EMBL/GenBank/DDBJ whole genome shotgun (WGS) entry which is preliminary data.</text>
</comment>
<evidence type="ECO:0000313" key="1">
    <source>
        <dbReference type="EMBL" id="PKY07324.1"/>
    </source>
</evidence>
<protein>
    <submittedName>
        <fullName evidence="1">Uncharacterized protein</fullName>
    </submittedName>
</protein>
<dbReference type="RefSeq" id="XP_024695918.1">
    <property type="nucleotide sequence ID" value="XM_024840888.1"/>
</dbReference>
<gene>
    <name evidence="1" type="ORF">P168DRAFT_324753</name>
</gene>
<dbReference type="OrthoDB" id="4493540at2759"/>
<reference evidence="1" key="1">
    <citation type="submission" date="2016-12" db="EMBL/GenBank/DDBJ databases">
        <title>The genomes of Aspergillus section Nigri reveals drivers in fungal speciation.</title>
        <authorList>
            <consortium name="DOE Joint Genome Institute"/>
            <person name="Vesth T.C."/>
            <person name="Nybo J."/>
            <person name="Theobald S."/>
            <person name="Brandl J."/>
            <person name="Frisvad J.C."/>
            <person name="Nielsen K.F."/>
            <person name="Lyhne E.K."/>
            <person name="Kogle M.E."/>
            <person name="Kuo A."/>
            <person name="Riley R."/>
            <person name="Clum A."/>
            <person name="Nolan M."/>
            <person name="Lipzen A."/>
            <person name="Salamov A."/>
            <person name="Henrissat B."/>
            <person name="Wiebenga A."/>
            <person name="De vries R.P."/>
            <person name="Grigoriev I.V."/>
            <person name="Mortensen U.H."/>
            <person name="Andersen M.R."/>
            <person name="Baker S.E."/>
        </authorList>
    </citation>
    <scope>NUCLEOTIDE SEQUENCE</scope>
    <source>
        <strain evidence="1">IBT 28561</strain>
    </source>
</reference>
<dbReference type="AlphaFoldDB" id="A0A2I1DBS9"/>
<dbReference type="VEuPathDB" id="FungiDB:P168DRAFT_324753"/>
<organism evidence="1 2">
    <name type="scientific">Aspergillus campestris (strain IBT 28561)</name>
    <dbReference type="NCBI Taxonomy" id="1392248"/>
    <lineage>
        <taxon>Eukaryota</taxon>
        <taxon>Fungi</taxon>
        <taxon>Dikarya</taxon>
        <taxon>Ascomycota</taxon>
        <taxon>Pezizomycotina</taxon>
        <taxon>Eurotiomycetes</taxon>
        <taxon>Eurotiomycetidae</taxon>
        <taxon>Eurotiales</taxon>
        <taxon>Aspergillaceae</taxon>
        <taxon>Aspergillus</taxon>
        <taxon>Aspergillus subgen. Circumdati</taxon>
    </lineage>
</organism>
<evidence type="ECO:0000313" key="2">
    <source>
        <dbReference type="Proteomes" id="UP000234254"/>
    </source>
</evidence>
<proteinExistence type="predicted"/>
<name>A0A2I1DBS9_ASPC2</name>